<dbReference type="Pfam" id="PF00132">
    <property type="entry name" value="Hexapep"/>
    <property type="match status" value="2"/>
</dbReference>
<dbReference type="SUPFAM" id="SSF51161">
    <property type="entry name" value="Trimeric LpxA-like enzymes"/>
    <property type="match status" value="1"/>
</dbReference>
<keyword evidence="3" id="KW-0677">Repeat</keyword>
<dbReference type="STRING" id="574087.Acear_1873"/>
<sequence>MEVNQADYYQIRTTVGGTESYKLRDKLSDYDLHYSVKVIRGPEGRKVDLSVVVKGEMLEEMMALIENICLDPIITIVPVTDFKDQKEIREWRKVTLMDGASVSSLAELYDGVYLDHGSRVVGNAILNEEVKIGQNTFVGTGVIIRSNTVIGDNCHIGTGAIIGDNVEIGNNVKIEENVTIRSDVKIGNDVSIGTAANLESNVTIRDKIRIGPLARIFNVGRKRAKLESADDRKVISTVIEGGTFIGSGAIVGGTVGKNVMVGSNAIVHTANIESEVTVGSGAVVPYGSKVESGLTVIGSPARPIEDYQQEKKLFEFLAEKYEDELE</sequence>
<dbReference type="PANTHER" id="PTHR43300:SF10">
    <property type="entry name" value="2,3,4,5-TETRAHYDROPYRIDINE-2,6-DICARBOXYLATE N-ACETYLTRANSFERASE"/>
    <property type="match status" value="1"/>
</dbReference>
<keyword evidence="2" id="KW-0808">Transferase</keyword>
<dbReference type="HOGENOM" id="CLU_851583_0_0_9"/>
<evidence type="ECO:0000256" key="4">
    <source>
        <dbReference type="ARBA" id="ARBA00022915"/>
    </source>
</evidence>
<evidence type="ECO:0000256" key="3">
    <source>
        <dbReference type="ARBA" id="ARBA00022737"/>
    </source>
</evidence>
<gene>
    <name evidence="6" type="ordered locus">Acear_1873</name>
</gene>
<keyword evidence="5" id="KW-0457">Lysine biosynthesis</keyword>
<name>D9QS85_ACEAZ</name>
<dbReference type="OrthoDB" id="9788080at2"/>
<dbReference type="RefSeq" id="WP_013278821.1">
    <property type="nucleotide sequence ID" value="NC_014378.1"/>
</dbReference>
<dbReference type="PROSITE" id="PS00101">
    <property type="entry name" value="HEXAPEP_TRANSFERASES"/>
    <property type="match status" value="1"/>
</dbReference>
<proteinExistence type="predicted"/>
<dbReference type="KEGG" id="aar:Acear_1873"/>
<dbReference type="GO" id="GO:0009085">
    <property type="term" value="P:lysine biosynthetic process"/>
    <property type="evidence" value="ECO:0007669"/>
    <property type="project" value="UniProtKB-KW"/>
</dbReference>
<keyword evidence="1" id="KW-0028">Amino-acid biosynthesis</keyword>
<keyword evidence="4" id="KW-0220">Diaminopimelate biosynthesis</keyword>
<dbReference type="Proteomes" id="UP000001661">
    <property type="component" value="Chromosome"/>
</dbReference>
<reference evidence="6 7" key="1">
    <citation type="journal article" date="2010" name="Stand. Genomic Sci.">
        <title>Complete genome sequence of Acetohalobium arabaticum type strain (Z-7288).</title>
        <authorList>
            <person name="Sikorski J."/>
            <person name="Lapidus A."/>
            <person name="Chertkov O."/>
            <person name="Lucas S."/>
            <person name="Copeland A."/>
            <person name="Glavina Del Rio T."/>
            <person name="Nolan M."/>
            <person name="Tice H."/>
            <person name="Cheng J.F."/>
            <person name="Han C."/>
            <person name="Brambilla E."/>
            <person name="Pitluck S."/>
            <person name="Liolios K."/>
            <person name="Ivanova N."/>
            <person name="Mavromatis K."/>
            <person name="Mikhailova N."/>
            <person name="Pati A."/>
            <person name="Bruce D."/>
            <person name="Detter C."/>
            <person name="Tapia R."/>
            <person name="Goodwin L."/>
            <person name="Chen A."/>
            <person name="Palaniappan K."/>
            <person name="Land M."/>
            <person name="Hauser L."/>
            <person name="Chang Y.J."/>
            <person name="Jeffries C.D."/>
            <person name="Rohde M."/>
            <person name="Goker M."/>
            <person name="Spring S."/>
            <person name="Woyke T."/>
            <person name="Bristow J."/>
            <person name="Eisen J.A."/>
            <person name="Markowitz V."/>
            <person name="Hugenholtz P."/>
            <person name="Kyrpides N.C."/>
            <person name="Klenk H.P."/>
        </authorList>
    </citation>
    <scope>NUCLEOTIDE SEQUENCE [LARGE SCALE GENOMIC DNA]</scope>
    <source>
        <strain evidence="7">ATCC 49924 / DSM 5501 / Z-7288</strain>
    </source>
</reference>
<organism evidence="6 7">
    <name type="scientific">Acetohalobium arabaticum (strain ATCC 49924 / DSM 5501 / Z-7288)</name>
    <dbReference type="NCBI Taxonomy" id="574087"/>
    <lineage>
        <taxon>Bacteria</taxon>
        <taxon>Bacillati</taxon>
        <taxon>Bacillota</taxon>
        <taxon>Clostridia</taxon>
        <taxon>Halanaerobiales</taxon>
        <taxon>Halobacteroidaceae</taxon>
        <taxon>Acetohalobium</taxon>
    </lineage>
</organism>
<dbReference type="InterPro" id="IPR018357">
    <property type="entry name" value="Hexapep_transf_CS"/>
</dbReference>
<accession>D9QS85</accession>
<dbReference type="InterPro" id="IPR001451">
    <property type="entry name" value="Hexapep"/>
</dbReference>
<dbReference type="GO" id="GO:0019877">
    <property type="term" value="P:diaminopimelate biosynthetic process"/>
    <property type="evidence" value="ECO:0007669"/>
    <property type="project" value="UniProtKB-KW"/>
</dbReference>
<evidence type="ECO:0000313" key="7">
    <source>
        <dbReference type="Proteomes" id="UP000001661"/>
    </source>
</evidence>
<evidence type="ECO:0000256" key="1">
    <source>
        <dbReference type="ARBA" id="ARBA00022605"/>
    </source>
</evidence>
<dbReference type="Pfam" id="PF14602">
    <property type="entry name" value="Hexapep_2"/>
    <property type="match status" value="1"/>
</dbReference>
<dbReference type="PANTHER" id="PTHR43300">
    <property type="entry name" value="ACETYLTRANSFERASE"/>
    <property type="match status" value="1"/>
</dbReference>
<evidence type="ECO:0000256" key="2">
    <source>
        <dbReference type="ARBA" id="ARBA00022679"/>
    </source>
</evidence>
<dbReference type="GO" id="GO:0016740">
    <property type="term" value="F:transferase activity"/>
    <property type="evidence" value="ECO:0007669"/>
    <property type="project" value="UniProtKB-KW"/>
</dbReference>
<evidence type="ECO:0000256" key="5">
    <source>
        <dbReference type="ARBA" id="ARBA00023154"/>
    </source>
</evidence>
<dbReference type="Gene3D" id="2.160.10.10">
    <property type="entry name" value="Hexapeptide repeat proteins"/>
    <property type="match status" value="3"/>
</dbReference>
<dbReference type="AlphaFoldDB" id="D9QS85"/>
<protein>
    <submittedName>
        <fullName evidence="6">UDP-3-O-(3-hydroxymyristoyl)</fullName>
    </submittedName>
</protein>
<evidence type="ECO:0000313" key="6">
    <source>
        <dbReference type="EMBL" id="ADL13376.1"/>
    </source>
</evidence>
<dbReference type="EMBL" id="CP002105">
    <property type="protein sequence ID" value="ADL13376.1"/>
    <property type="molecule type" value="Genomic_DNA"/>
</dbReference>
<keyword evidence="7" id="KW-1185">Reference proteome</keyword>
<dbReference type="InterPro" id="IPR011004">
    <property type="entry name" value="Trimer_LpxA-like_sf"/>
</dbReference>
<dbReference type="eggNOG" id="COG1044">
    <property type="taxonomic scope" value="Bacteria"/>
</dbReference>
<dbReference type="InterPro" id="IPR050179">
    <property type="entry name" value="Trans_hexapeptide_repeat"/>
</dbReference>